<reference evidence="2 3" key="1">
    <citation type="submission" date="2015-12" db="EMBL/GenBank/DDBJ databases">
        <title>Draft genome sequence of Moniliophthora roreri, the causal agent of frosty pod rot of cacao.</title>
        <authorList>
            <person name="Aime M.C."/>
            <person name="Diaz-Valderrama J.R."/>
            <person name="Kijpornyongpan T."/>
            <person name="Phillips-Mora W."/>
        </authorList>
    </citation>
    <scope>NUCLEOTIDE SEQUENCE [LARGE SCALE GENOMIC DNA]</scope>
    <source>
        <strain evidence="2 3">MCA 2952</strain>
    </source>
</reference>
<evidence type="ECO:0000256" key="1">
    <source>
        <dbReference type="SAM" id="MobiDB-lite"/>
    </source>
</evidence>
<evidence type="ECO:0000313" key="3">
    <source>
        <dbReference type="Proteomes" id="UP000054988"/>
    </source>
</evidence>
<gene>
    <name evidence="2" type="ORF">WG66_3677</name>
</gene>
<dbReference type="EMBL" id="LATX01001089">
    <property type="protein sequence ID" value="KTB43746.1"/>
    <property type="molecule type" value="Genomic_DNA"/>
</dbReference>
<accession>A0A0W0G5A7</accession>
<feature type="compositionally biased region" description="Low complexity" evidence="1">
    <location>
        <begin position="23"/>
        <end position="38"/>
    </location>
</feature>
<comment type="caution">
    <text evidence="2">The sequence shown here is derived from an EMBL/GenBank/DDBJ whole genome shotgun (WGS) entry which is preliminary data.</text>
</comment>
<sequence length="148" mass="15882">MSDTPTTQTRKPKHRGGRRRYGSRVPSQSPSSSQSPAPRQRKSGGLPLNPAQLVDGLPLNPNQLVDGLPLNPNQLVDPLNKIGNGLSNGLPLHDQLPGIDEFDSAIAHKNKARDAAEERALALRLDVNLDVVVSLRATVHGDLTVSLL</sequence>
<dbReference type="AlphaFoldDB" id="A0A0W0G5A7"/>
<proteinExistence type="predicted"/>
<feature type="region of interest" description="Disordered" evidence="1">
    <location>
        <begin position="1"/>
        <end position="55"/>
    </location>
</feature>
<name>A0A0W0G5A7_MONRR</name>
<dbReference type="Proteomes" id="UP000054988">
    <property type="component" value="Unassembled WGS sequence"/>
</dbReference>
<organism evidence="2 3">
    <name type="scientific">Moniliophthora roreri</name>
    <name type="common">Frosty pod rot fungus</name>
    <name type="synonym">Monilia roreri</name>
    <dbReference type="NCBI Taxonomy" id="221103"/>
    <lineage>
        <taxon>Eukaryota</taxon>
        <taxon>Fungi</taxon>
        <taxon>Dikarya</taxon>
        <taxon>Basidiomycota</taxon>
        <taxon>Agaricomycotina</taxon>
        <taxon>Agaricomycetes</taxon>
        <taxon>Agaricomycetidae</taxon>
        <taxon>Agaricales</taxon>
        <taxon>Marasmiineae</taxon>
        <taxon>Marasmiaceae</taxon>
        <taxon>Moniliophthora</taxon>
    </lineage>
</organism>
<protein>
    <submittedName>
        <fullName evidence="2">Uncharacterized protein</fullName>
    </submittedName>
</protein>
<feature type="compositionally biased region" description="Basic residues" evidence="1">
    <location>
        <begin position="10"/>
        <end position="22"/>
    </location>
</feature>
<evidence type="ECO:0000313" key="2">
    <source>
        <dbReference type="EMBL" id="KTB43746.1"/>
    </source>
</evidence>